<gene>
    <name evidence="1" type="ORF">DSO57_1022049</name>
</gene>
<sequence>MKLLTALLISLVTGQLFVQPAVTDLANAELITVQPTVKVKGFAAKSEQTEIEFCDDGSCFPPTKPEGKLVYIGLRFLDSLETFLENNQLDYYTTVNGELNVYDGIHVIKTTDLGDNKKLLPYLQGIATSNTIYPTKARITLPYLTEELFTDWLTEAVKKFNKVIISVQSANVISNDHKTLIENNKGKISFEVSETEVVSLKGSFPEISCYISSRTESKKEDIFSTAVDVCEAASQAPAASN</sequence>
<evidence type="ECO:0000313" key="2">
    <source>
        <dbReference type="Proteomes" id="UP001165960"/>
    </source>
</evidence>
<name>A0ACC2RI83_9FUNG</name>
<dbReference type="EMBL" id="QTSX02007209">
    <property type="protein sequence ID" value="KAJ9049675.1"/>
    <property type="molecule type" value="Genomic_DNA"/>
</dbReference>
<organism evidence="1 2">
    <name type="scientific">Entomophthora muscae</name>
    <dbReference type="NCBI Taxonomy" id="34485"/>
    <lineage>
        <taxon>Eukaryota</taxon>
        <taxon>Fungi</taxon>
        <taxon>Fungi incertae sedis</taxon>
        <taxon>Zoopagomycota</taxon>
        <taxon>Entomophthoromycotina</taxon>
        <taxon>Entomophthoromycetes</taxon>
        <taxon>Entomophthorales</taxon>
        <taxon>Entomophthoraceae</taxon>
        <taxon>Entomophthora</taxon>
    </lineage>
</organism>
<protein>
    <submittedName>
        <fullName evidence="1">Uncharacterized protein</fullName>
    </submittedName>
</protein>
<reference evidence="1" key="1">
    <citation type="submission" date="2022-04" db="EMBL/GenBank/DDBJ databases">
        <title>Genome of the entomopathogenic fungus Entomophthora muscae.</title>
        <authorList>
            <person name="Elya C."/>
            <person name="Lovett B.R."/>
            <person name="Lee E."/>
            <person name="Macias A.M."/>
            <person name="Hajek A.E."/>
            <person name="De Bivort B.L."/>
            <person name="Kasson M.T."/>
            <person name="De Fine Licht H.H."/>
            <person name="Stajich J.E."/>
        </authorList>
    </citation>
    <scope>NUCLEOTIDE SEQUENCE</scope>
    <source>
        <strain evidence="1">Berkeley</strain>
    </source>
</reference>
<evidence type="ECO:0000313" key="1">
    <source>
        <dbReference type="EMBL" id="KAJ9049675.1"/>
    </source>
</evidence>
<dbReference type="Proteomes" id="UP001165960">
    <property type="component" value="Unassembled WGS sequence"/>
</dbReference>
<comment type="caution">
    <text evidence="1">The sequence shown here is derived from an EMBL/GenBank/DDBJ whole genome shotgun (WGS) entry which is preliminary data.</text>
</comment>
<accession>A0ACC2RI83</accession>
<proteinExistence type="predicted"/>
<keyword evidence="2" id="KW-1185">Reference proteome</keyword>